<dbReference type="GO" id="GO:0005634">
    <property type="term" value="C:nucleus"/>
    <property type="evidence" value="ECO:0007669"/>
    <property type="project" value="UniProtKB-SubCell"/>
</dbReference>
<dbReference type="AlphaFoldDB" id="A0AAQ3X1B2"/>
<feature type="coiled-coil region" evidence="8">
    <location>
        <begin position="144"/>
        <end position="171"/>
    </location>
</feature>
<dbReference type="InterPro" id="IPR058353">
    <property type="entry name" value="DUF8040"/>
</dbReference>
<organism evidence="12 13">
    <name type="scientific">Paspalum notatum var. saurae</name>
    <dbReference type="NCBI Taxonomy" id="547442"/>
    <lineage>
        <taxon>Eukaryota</taxon>
        <taxon>Viridiplantae</taxon>
        <taxon>Streptophyta</taxon>
        <taxon>Embryophyta</taxon>
        <taxon>Tracheophyta</taxon>
        <taxon>Spermatophyta</taxon>
        <taxon>Magnoliopsida</taxon>
        <taxon>Liliopsida</taxon>
        <taxon>Poales</taxon>
        <taxon>Poaceae</taxon>
        <taxon>PACMAD clade</taxon>
        <taxon>Panicoideae</taxon>
        <taxon>Andropogonodae</taxon>
        <taxon>Paspaleae</taxon>
        <taxon>Paspalinae</taxon>
        <taxon>Paspalum</taxon>
    </lineage>
</organism>
<keyword evidence="13" id="KW-1185">Reference proteome</keyword>
<feature type="compositionally biased region" description="Acidic residues" evidence="9">
    <location>
        <begin position="73"/>
        <end position="88"/>
    </location>
</feature>
<protein>
    <recommendedName>
        <fullName evidence="14">DDE Tnp4 domain-containing protein</fullName>
    </recommendedName>
</protein>
<evidence type="ECO:0000256" key="8">
    <source>
        <dbReference type="SAM" id="Coils"/>
    </source>
</evidence>
<feature type="region of interest" description="Disordered" evidence="9">
    <location>
        <begin position="577"/>
        <end position="596"/>
    </location>
</feature>
<evidence type="ECO:0000256" key="1">
    <source>
        <dbReference type="ARBA" id="ARBA00001968"/>
    </source>
</evidence>
<dbReference type="InterPro" id="IPR027806">
    <property type="entry name" value="HARBI1_dom"/>
</dbReference>
<dbReference type="GO" id="GO:0046872">
    <property type="term" value="F:metal ion binding"/>
    <property type="evidence" value="ECO:0007669"/>
    <property type="project" value="UniProtKB-KW"/>
</dbReference>
<feature type="compositionally biased region" description="Low complexity" evidence="9">
    <location>
        <begin position="103"/>
        <end position="113"/>
    </location>
</feature>
<name>A0AAQ3X1B2_PASNO</name>
<evidence type="ECO:0000256" key="3">
    <source>
        <dbReference type="ARBA" id="ARBA00006958"/>
    </source>
</evidence>
<keyword evidence="8" id="KW-0175">Coiled coil</keyword>
<feature type="domain" description="DDE Tnp4" evidence="10">
    <location>
        <begin position="386"/>
        <end position="548"/>
    </location>
</feature>
<evidence type="ECO:0008006" key="14">
    <source>
        <dbReference type="Google" id="ProtNLM"/>
    </source>
</evidence>
<dbReference type="Pfam" id="PF13359">
    <property type="entry name" value="DDE_Tnp_4"/>
    <property type="match status" value="1"/>
</dbReference>
<comment type="similarity">
    <text evidence="3">Belongs to the HARBI1 family.</text>
</comment>
<sequence length="596" mass="69157">MLEHHSLRRDDQGWPTASKDWWDTKTKECQEFKKLKWGPPEYLDLLDHCFHDVAVDGSSAFVPGQKEDEALYEDEAQENEEEEQDLEGTENSPMSFSGYKRASSTSTRSTTDSPIKKRQSPMLKVMKQYLNMSATQSAQRNLFLKKLGSKKETAEAKLEDAIKKAQQLAKQAGLDESSPEFYAVSHICKDEALIKFFINMETAEGRDLDGQLDSSDEEVLQLLNEDAEHENQVMETIFFFGMYHDTYMHKNKRRTSPESGHEWVMRNIADETECYKMFIMTPPMFYRLHDLLVQSYGLKSTSKSNSMEALGMFLWMVGASQSVRQVDNRLQRSLETVHRNFGNVLKCLVKLAADITRPVDPDFKTVHRRLQCSRFRPHFNDCIGAIDGTHVEVVVQNDKKVQYLCRKGHTTQNVLAVVDFDMRFAFVLAGCPRSVHDMRVFNDAINKYKERFPHPPLGKYYLVDSGYPNRASYLAPYKGTKYHLPEFRNSGMPRGMKETFNFAHSSLRNVVERAFGVLKMKWRILLKVPRYPPAKQARRIVACMALHNFIRESKLMDEHFDRYDRDEHYVPIEASMSQPRTGDMDRLDEDRNMNEF</sequence>
<feature type="compositionally biased region" description="Basic and acidic residues" evidence="9">
    <location>
        <begin position="582"/>
        <end position="596"/>
    </location>
</feature>
<evidence type="ECO:0000256" key="4">
    <source>
        <dbReference type="ARBA" id="ARBA00022722"/>
    </source>
</evidence>
<keyword evidence="7" id="KW-0539">Nucleus</keyword>
<evidence type="ECO:0000256" key="7">
    <source>
        <dbReference type="ARBA" id="ARBA00023242"/>
    </source>
</evidence>
<keyword evidence="4" id="KW-0540">Nuclease</keyword>
<dbReference type="PANTHER" id="PTHR22930:SF280">
    <property type="entry name" value="OS11G0202600 PROTEIN"/>
    <property type="match status" value="1"/>
</dbReference>
<dbReference type="Proteomes" id="UP001341281">
    <property type="component" value="Chromosome 06"/>
</dbReference>
<gene>
    <name evidence="12" type="ORF">U9M48_029591</name>
</gene>
<evidence type="ECO:0000259" key="11">
    <source>
        <dbReference type="Pfam" id="PF26138"/>
    </source>
</evidence>
<dbReference type="GO" id="GO:0016787">
    <property type="term" value="F:hydrolase activity"/>
    <property type="evidence" value="ECO:0007669"/>
    <property type="project" value="UniProtKB-KW"/>
</dbReference>
<feature type="domain" description="DUF8040" evidence="11">
    <location>
        <begin position="255"/>
        <end position="350"/>
    </location>
</feature>
<keyword evidence="6" id="KW-0378">Hydrolase</keyword>
<dbReference type="InterPro" id="IPR045249">
    <property type="entry name" value="HARBI1-like"/>
</dbReference>
<evidence type="ECO:0000313" key="13">
    <source>
        <dbReference type="Proteomes" id="UP001341281"/>
    </source>
</evidence>
<keyword evidence="5" id="KW-0479">Metal-binding</keyword>
<feature type="region of interest" description="Disordered" evidence="9">
    <location>
        <begin position="73"/>
        <end position="118"/>
    </location>
</feature>
<dbReference type="EMBL" id="CP144750">
    <property type="protein sequence ID" value="WVZ82318.1"/>
    <property type="molecule type" value="Genomic_DNA"/>
</dbReference>
<dbReference type="GO" id="GO:0004518">
    <property type="term" value="F:nuclease activity"/>
    <property type="evidence" value="ECO:0007669"/>
    <property type="project" value="UniProtKB-KW"/>
</dbReference>
<reference evidence="12 13" key="1">
    <citation type="submission" date="2024-02" db="EMBL/GenBank/DDBJ databases">
        <title>High-quality chromosome-scale genome assembly of Pensacola bahiagrass (Paspalum notatum Flugge var. saurae).</title>
        <authorList>
            <person name="Vega J.M."/>
            <person name="Podio M."/>
            <person name="Orjuela J."/>
            <person name="Siena L.A."/>
            <person name="Pessino S.C."/>
            <person name="Combes M.C."/>
            <person name="Mariac C."/>
            <person name="Albertini E."/>
            <person name="Pupilli F."/>
            <person name="Ortiz J.P.A."/>
            <person name="Leblanc O."/>
        </authorList>
    </citation>
    <scope>NUCLEOTIDE SEQUENCE [LARGE SCALE GENOMIC DNA]</scope>
    <source>
        <strain evidence="12">R1</strain>
        <tissue evidence="12">Leaf</tissue>
    </source>
</reference>
<evidence type="ECO:0000256" key="2">
    <source>
        <dbReference type="ARBA" id="ARBA00004123"/>
    </source>
</evidence>
<evidence type="ECO:0000256" key="6">
    <source>
        <dbReference type="ARBA" id="ARBA00022801"/>
    </source>
</evidence>
<evidence type="ECO:0000313" key="12">
    <source>
        <dbReference type="EMBL" id="WVZ82318.1"/>
    </source>
</evidence>
<evidence type="ECO:0000259" key="10">
    <source>
        <dbReference type="Pfam" id="PF13359"/>
    </source>
</evidence>
<comment type="cofactor">
    <cofactor evidence="1">
        <name>a divalent metal cation</name>
        <dbReference type="ChEBI" id="CHEBI:60240"/>
    </cofactor>
</comment>
<evidence type="ECO:0000256" key="5">
    <source>
        <dbReference type="ARBA" id="ARBA00022723"/>
    </source>
</evidence>
<proteinExistence type="inferred from homology"/>
<dbReference type="Pfam" id="PF26138">
    <property type="entry name" value="DUF8040"/>
    <property type="match status" value="1"/>
</dbReference>
<accession>A0AAQ3X1B2</accession>
<evidence type="ECO:0000256" key="9">
    <source>
        <dbReference type="SAM" id="MobiDB-lite"/>
    </source>
</evidence>
<comment type="subcellular location">
    <subcellularLocation>
        <location evidence="2">Nucleus</location>
    </subcellularLocation>
</comment>
<dbReference type="PANTHER" id="PTHR22930">
    <property type="match status" value="1"/>
</dbReference>